<proteinExistence type="predicted"/>
<dbReference type="InterPro" id="IPR018392">
    <property type="entry name" value="LysM"/>
</dbReference>
<sequence length="561" mass="59288">MHLSASQLGYVPSVTPQTEPTTHQVAHGETLPAIADQYGVTPQALRAANPELFQDKWRLDEAQQSGRADPIFYGDTLRIPAAPMSVTAEPMESPYEASHGTSNSEFSAGMGSVKIAYNPGDNATKVTVTNEAAVEGSSRVGFKISTESSLEIGWVVKEGKTEFTVTGANVNKTHAEARSGQLEAEVSVGAGFRARYKVILPGGDHDPKEVAKINPFDPSTIPLGATVIMDGQYYTQTEIAGSFRHVGGESEIKDASGVSYSITRTGSNQVQIMKGPSASIEAYNGGGVRFKGAGGVEGSLTVGQQINVGDSMMRTATFDLDSAAGRSAYTNFVATGEAEHGAPGVSDVATVHRLDVSSQGRLKLKLSAGEAEVEGDIALRASTTGTYTQTTYPDGSIALTSEFKYGNNVPLKVTQRFDAEGNEVRSERTYEYTVDTSGLGNHSAQQINWVLSGGASESGPAIPGEKVKLTFSEGEMRALNAQAEKAGDTYAPGNSIASLTDDGDGHSRSTFAFAVGLSRTSNQDKYGFANSLLEISYAADGHMSRGDFDRISMDVEKHNAK</sequence>
<organism evidence="3 4">
    <name type="scientific">Lysobacter antibioticus</name>
    <dbReference type="NCBI Taxonomy" id="84531"/>
    <lineage>
        <taxon>Bacteria</taxon>
        <taxon>Pseudomonadati</taxon>
        <taxon>Pseudomonadota</taxon>
        <taxon>Gammaproteobacteria</taxon>
        <taxon>Lysobacterales</taxon>
        <taxon>Lysobacteraceae</taxon>
        <taxon>Lysobacter</taxon>
    </lineage>
</organism>
<evidence type="ECO:0000313" key="3">
    <source>
        <dbReference type="EMBL" id="ALN79576.1"/>
    </source>
</evidence>
<dbReference type="PATRIC" id="fig|84531.8.peg.1451"/>
<dbReference type="EMBL" id="CP011129">
    <property type="protein sequence ID" value="ALN79576.1"/>
    <property type="molecule type" value="Genomic_DNA"/>
</dbReference>
<keyword evidence="4" id="KW-1185">Reference proteome</keyword>
<feature type="domain" description="LysM" evidence="2">
    <location>
        <begin position="21"/>
        <end position="79"/>
    </location>
</feature>
<dbReference type="PROSITE" id="PS51782">
    <property type="entry name" value="LYSM"/>
    <property type="match status" value="1"/>
</dbReference>
<dbReference type="KEGG" id="lab:LA76x_1420"/>
<name>A0A0S2F7N6_LYSAN</name>
<evidence type="ECO:0000259" key="2">
    <source>
        <dbReference type="PROSITE" id="PS51782"/>
    </source>
</evidence>
<reference evidence="3 4" key="1">
    <citation type="journal article" date="2015" name="BMC Genomics">
        <title>Comparative genomics and metabolic profiling of the genus Lysobacter.</title>
        <authorList>
            <person name="de Bruijn I."/>
            <person name="Cheng X."/>
            <person name="de Jager V."/>
            <person name="Exposito R.G."/>
            <person name="Watrous J."/>
            <person name="Patel N."/>
            <person name="Postma J."/>
            <person name="Dorrestein P.C."/>
            <person name="Kobayashi D."/>
            <person name="Raaijmakers J.M."/>
        </authorList>
    </citation>
    <scope>NUCLEOTIDE SEQUENCE [LARGE SCALE GENOMIC DNA]</scope>
    <source>
        <strain evidence="3 4">76</strain>
    </source>
</reference>
<evidence type="ECO:0000313" key="4">
    <source>
        <dbReference type="Proteomes" id="UP000060787"/>
    </source>
</evidence>
<dbReference type="Proteomes" id="UP000060787">
    <property type="component" value="Chromosome"/>
</dbReference>
<dbReference type="Pfam" id="PF01476">
    <property type="entry name" value="LysM"/>
    <property type="match status" value="1"/>
</dbReference>
<protein>
    <submittedName>
        <fullName evidence="3">LysM domain protein</fullName>
    </submittedName>
</protein>
<dbReference type="eggNOG" id="ENOG50334BE">
    <property type="taxonomic scope" value="Bacteria"/>
</dbReference>
<dbReference type="SUPFAM" id="SSF54106">
    <property type="entry name" value="LysM domain"/>
    <property type="match status" value="1"/>
</dbReference>
<feature type="region of interest" description="Disordered" evidence="1">
    <location>
        <begin position="1"/>
        <end position="20"/>
    </location>
</feature>
<dbReference type="STRING" id="84531.LA76x_1420"/>
<accession>A0A0S2F7N6</accession>
<dbReference type="CDD" id="cd00118">
    <property type="entry name" value="LysM"/>
    <property type="match status" value="1"/>
</dbReference>
<dbReference type="AlphaFoldDB" id="A0A0S2F7N6"/>
<dbReference type="RefSeq" id="WP_057917142.1">
    <property type="nucleotide sequence ID" value="NZ_CP011129.1"/>
</dbReference>
<evidence type="ECO:0000256" key="1">
    <source>
        <dbReference type="SAM" id="MobiDB-lite"/>
    </source>
</evidence>
<dbReference type="InterPro" id="IPR036779">
    <property type="entry name" value="LysM_dom_sf"/>
</dbReference>
<dbReference type="Gene3D" id="3.10.350.10">
    <property type="entry name" value="LysM domain"/>
    <property type="match status" value="1"/>
</dbReference>
<dbReference type="SMART" id="SM00257">
    <property type="entry name" value="LysM"/>
    <property type="match status" value="1"/>
</dbReference>
<gene>
    <name evidence="3" type="ORF">LA76x_1420</name>
</gene>